<accession>A0A7X3G8Q0</accession>
<dbReference type="OrthoDB" id="80787at2"/>
<gene>
    <name evidence="1" type="ORF">E5983_05895</name>
</gene>
<evidence type="ECO:0000313" key="2">
    <source>
        <dbReference type="Proteomes" id="UP000461595"/>
    </source>
</evidence>
<dbReference type="InterPro" id="IPR025384">
    <property type="entry name" value="DUF4298"/>
</dbReference>
<dbReference type="AlphaFoldDB" id="A0A7X3G8Q0"/>
<organism evidence="1 2">
    <name type="scientific">Streptococcus danieliae</name>
    <dbReference type="NCBI Taxonomy" id="747656"/>
    <lineage>
        <taxon>Bacteria</taxon>
        <taxon>Bacillati</taxon>
        <taxon>Bacillota</taxon>
        <taxon>Bacilli</taxon>
        <taxon>Lactobacillales</taxon>
        <taxon>Streptococcaceae</taxon>
        <taxon>Streptococcus</taxon>
    </lineage>
</organism>
<reference evidence="1 2" key="1">
    <citation type="submission" date="2019-12" db="EMBL/GenBank/DDBJ databases">
        <title>Microbes associate with the intestines of laboratory mice.</title>
        <authorList>
            <person name="Navarre W."/>
            <person name="Wong E."/>
        </authorList>
    </citation>
    <scope>NUCLEOTIDE SEQUENCE [LARGE SCALE GENOMIC DNA]</scope>
    <source>
        <strain evidence="1 2">NM51_B2-22</strain>
    </source>
</reference>
<proteinExistence type="predicted"/>
<evidence type="ECO:0000313" key="1">
    <source>
        <dbReference type="EMBL" id="MVX59173.1"/>
    </source>
</evidence>
<comment type="caution">
    <text evidence="1">The sequence shown here is derived from an EMBL/GenBank/DDBJ whole genome shotgun (WGS) entry which is preliminary data.</text>
</comment>
<dbReference type="EMBL" id="WSRS01000047">
    <property type="protein sequence ID" value="MVX59173.1"/>
    <property type="molecule type" value="Genomic_DNA"/>
</dbReference>
<dbReference type="Proteomes" id="UP000461595">
    <property type="component" value="Unassembled WGS sequence"/>
</dbReference>
<dbReference type="RefSeq" id="WP_160332959.1">
    <property type="nucleotide sequence ID" value="NZ_WSRS01000047.1"/>
</dbReference>
<sequence>MTAQQENQVQIMETALERFQPRLEALQEAVQAFQEHHEDYQALRDFYGSEAWLKLHDNAGPGEACGVLSQDRLYDLIEDHNRLLGDLLELVSVMYSHS</sequence>
<name>A0A7X3G8Q0_9STRE</name>
<dbReference type="Pfam" id="PF14131">
    <property type="entry name" value="DUF4298"/>
    <property type="match status" value="1"/>
</dbReference>
<protein>
    <submittedName>
        <fullName evidence="1">DUF4298 domain-containing protein</fullName>
    </submittedName>
</protein>